<dbReference type="AlphaFoldDB" id="A0A9X1RMJ6"/>
<accession>A0A9X1RMJ6</accession>
<name>A0A9X1RMJ6_9BRAD</name>
<dbReference type="CDD" id="cd03801">
    <property type="entry name" value="GT4_PimA-like"/>
    <property type="match status" value="1"/>
</dbReference>
<organism evidence="2 3">
    <name type="scientific">Bradyrhizobium zhengyangense</name>
    <dbReference type="NCBI Taxonomy" id="2911009"/>
    <lineage>
        <taxon>Bacteria</taxon>
        <taxon>Pseudomonadati</taxon>
        <taxon>Pseudomonadota</taxon>
        <taxon>Alphaproteobacteria</taxon>
        <taxon>Hyphomicrobiales</taxon>
        <taxon>Nitrobacteraceae</taxon>
        <taxon>Bradyrhizobium</taxon>
    </lineage>
</organism>
<comment type="caution">
    <text evidence="2">The sequence shown here is derived from an EMBL/GenBank/DDBJ whole genome shotgun (WGS) entry which is preliminary data.</text>
</comment>
<dbReference type="InterPro" id="IPR001296">
    <property type="entry name" value="Glyco_trans_1"/>
</dbReference>
<dbReference type="RefSeq" id="WP_237892126.1">
    <property type="nucleotide sequence ID" value="NZ_JAKLTY010000058.1"/>
</dbReference>
<dbReference type="Pfam" id="PF00534">
    <property type="entry name" value="Glycos_transf_1"/>
    <property type="match status" value="1"/>
</dbReference>
<proteinExistence type="predicted"/>
<protein>
    <submittedName>
        <fullName evidence="2">Glycosyltransferase</fullName>
    </submittedName>
</protein>
<dbReference type="PANTHER" id="PTHR45947">
    <property type="entry name" value="SULFOQUINOVOSYL TRANSFERASE SQD2"/>
    <property type="match status" value="1"/>
</dbReference>
<evidence type="ECO:0000259" key="1">
    <source>
        <dbReference type="Pfam" id="PF00534"/>
    </source>
</evidence>
<dbReference type="Gene3D" id="3.40.50.2000">
    <property type="entry name" value="Glycogen Phosphorylase B"/>
    <property type="match status" value="2"/>
</dbReference>
<dbReference type="SUPFAM" id="SSF53756">
    <property type="entry name" value="UDP-Glycosyltransferase/glycogen phosphorylase"/>
    <property type="match status" value="1"/>
</dbReference>
<dbReference type="InterPro" id="IPR050194">
    <property type="entry name" value="Glycosyltransferase_grp1"/>
</dbReference>
<dbReference type="GO" id="GO:0016757">
    <property type="term" value="F:glycosyltransferase activity"/>
    <property type="evidence" value="ECO:0007669"/>
    <property type="project" value="InterPro"/>
</dbReference>
<evidence type="ECO:0000313" key="3">
    <source>
        <dbReference type="Proteomes" id="UP001139054"/>
    </source>
</evidence>
<feature type="domain" description="Glycosyl transferase family 1" evidence="1">
    <location>
        <begin position="237"/>
        <end position="379"/>
    </location>
</feature>
<sequence length="441" mass="48717">MEPKKHRVLVIAESANPEWTSVPLVGWKLSHALSKVADVHLVTNLRNRAAVLRQGLVEGRDFTAIDNEAFAGRFLRLAELLGGQKGKGWTTRTAVAAFAYYAFEFEVWRQFSARLKAGEFDLVHRVTPLSPTSPSILAKRLSKINVPFVLGPLNGGLPWPKNFRDVQYAEREWLSHLRQVYKCLPGYDATRRYSSAIIVGSHHTHSEMPNWAQRKCVYIPENAVDSDLVDAALHRGAREKPLVATFVGRLVPYKGADILIEAAAMFVAANQLKVHIVGDGPQRRELEDLVRARGIEIGVELHGWLDHSEAQRILQCSDMMVLPSIREFGGGVVVEAMAQGVTPIVADYGGPAELVDDSCGIRVPFSDRKSLVDGIRAALGTVIATPEVLDSYAQSARKKVAEELTWNAKAKQVLRIYNAILASPIDSRSLDLRAVRLSRPG</sequence>
<dbReference type="PANTHER" id="PTHR45947:SF15">
    <property type="entry name" value="TEICHURONIC ACID BIOSYNTHESIS GLYCOSYLTRANSFERASE TUAC-RELATED"/>
    <property type="match status" value="1"/>
</dbReference>
<dbReference type="EMBL" id="JAKLTY010000058">
    <property type="protein sequence ID" value="MCG2633010.1"/>
    <property type="molecule type" value="Genomic_DNA"/>
</dbReference>
<evidence type="ECO:0000313" key="2">
    <source>
        <dbReference type="EMBL" id="MCG2633010.1"/>
    </source>
</evidence>
<reference evidence="2" key="1">
    <citation type="submission" date="2022-01" db="EMBL/GenBank/DDBJ databases">
        <title>Genome sequnece data of strain Bradyrhizobium sp. nov.</title>
        <authorList>
            <person name="Zhang J."/>
        </authorList>
    </citation>
    <scope>NUCLEOTIDE SEQUENCE</scope>
    <source>
        <strain evidence="2">WYCCWR 13023</strain>
    </source>
</reference>
<dbReference type="Proteomes" id="UP001139054">
    <property type="component" value="Unassembled WGS sequence"/>
</dbReference>
<gene>
    <name evidence="2" type="ORF">L6654_41335</name>
</gene>